<feature type="transmembrane region" description="Helical" evidence="1">
    <location>
        <begin position="51"/>
        <end position="71"/>
    </location>
</feature>
<keyword evidence="1" id="KW-0812">Transmembrane</keyword>
<accession>A0A2A2EI51</accession>
<dbReference type="Proteomes" id="UP000217986">
    <property type="component" value="Unassembled WGS sequence"/>
</dbReference>
<protein>
    <submittedName>
        <fullName evidence="2">Uncharacterized protein</fullName>
    </submittedName>
</protein>
<keyword evidence="1" id="KW-1133">Transmembrane helix</keyword>
<evidence type="ECO:0000256" key="1">
    <source>
        <dbReference type="SAM" id="Phobius"/>
    </source>
</evidence>
<organism evidence="2 3">
    <name type="scientific">Bifidobacterium italicum</name>
    <dbReference type="NCBI Taxonomy" id="1960968"/>
    <lineage>
        <taxon>Bacteria</taxon>
        <taxon>Bacillati</taxon>
        <taxon>Actinomycetota</taxon>
        <taxon>Actinomycetes</taxon>
        <taxon>Bifidobacteriales</taxon>
        <taxon>Bifidobacteriaceae</taxon>
        <taxon>Bifidobacterium</taxon>
    </lineage>
</organism>
<gene>
    <name evidence="2" type="ORF">B1400_1405</name>
</gene>
<dbReference type="RefSeq" id="WP_095613734.1">
    <property type="nucleotide sequence ID" value="NZ_MVOG01000028.1"/>
</dbReference>
<dbReference type="OrthoDB" id="5126014at2"/>
<keyword evidence="1" id="KW-0472">Membrane</keyword>
<dbReference type="AlphaFoldDB" id="A0A2A2EI51"/>
<proteinExistence type="predicted"/>
<sequence length="345" mass="39044">MEDKNHHRTTITRVITVTAFIITLITIFILISKRVINIKITYIPVKWEWNFWTCAEAIGTIGATFVALFGLNLKESREKRRSVAKVVSSWISEKSKPNADGSSYVRTAVIHINNESDEPVYDIAVNTTLDGGEHWIGPLSAPDLIPVLPAHRELQFDITIPLLGHKHWSTPQVACTFADPNGRIWERNIDGTLKDCSKEKPRWVDLQDDEPLVKDYDFTLFNPMAVCLSFLDLLNRDPCGEDMKNLLSPQAVGWKDVDWESIRHDFGKCAPTSNVRFPAPQVAIILLTDDESLQGKKVEGWRQRIDAKAIVTLTFSHDQGWRIFGIGNRVLPEDILFPEGTLTQS</sequence>
<keyword evidence="3" id="KW-1185">Reference proteome</keyword>
<name>A0A2A2EI51_9BIFI</name>
<comment type="caution">
    <text evidence="2">The sequence shown here is derived from an EMBL/GenBank/DDBJ whole genome shotgun (WGS) entry which is preliminary data.</text>
</comment>
<evidence type="ECO:0000313" key="3">
    <source>
        <dbReference type="Proteomes" id="UP000217986"/>
    </source>
</evidence>
<reference evidence="2 3" key="1">
    <citation type="journal article" date="2017" name="ISME J.">
        <title>Unveiling bifidobacterial biogeography across the mammalian branch of the tree of life.</title>
        <authorList>
            <person name="Milani C."/>
            <person name="Mangifesta M."/>
            <person name="Mancabelli L."/>
            <person name="Lugli G.A."/>
            <person name="James K."/>
            <person name="Duranti S."/>
            <person name="Turroni F."/>
            <person name="Ferrario C."/>
            <person name="Ossiprandi M.C."/>
            <person name="van Sinderen D."/>
            <person name="Ventura M."/>
        </authorList>
    </citation>
    <scope>NUCLEOTIDE SEQUENCE [LARGE SCALE GENOMIC DNA]</scope>
    <source>
        <strain evidence="2 3">70</strain>
    </source>
</reference>
<feature type="transmembrane region" description="Helical" evidence="1">
    <location>
        <begin position="12"/>
        <end position="31"/>
    </location>
</feature>
<evidence type="ECO:0000313" key="2">
    <source>
        <dbReference type="EMBL" id="PAU68606.1"/>
    </source>
</evidence>
<dbReference type="EMBL" id="MVOG01000028">
    <property type="protein sequence ID" value="PAU68606.1"/>
    <property type="molecule type" value="Genomic_DNA"/>
</dbReference>